<reference evidence="1 2" key="1">
    <citation type="submission" date="2024-02" db="EMBL/GenBank/DDBJ databases">
        <authorList>
            <person name="Chen Y."/>
            <person name="Shah S."/>
            <person name="Dougan E. K."/>
            <person name="Thang M."/>
            <person name="Chan C."/>
        </authorList>
    </citation>
    <scope>NUCLEOTIDE SEQUENCE [LARGE SCALE GENOMIC DNA]</scope>
</reference>
<evidence type="ECO:0000313" key="2">
    <source>
        <dbReference type="Proteomes" id="UP001642464"/>
    </source>
</evidence>
<organism evidence="1 2">
    <name type="scientific">Durusdinium trenchii</name>
    <dbReference type="NCBI Taxonomy" id="1381693"/>
    <lineage>
        <taxon>Eukaryota</taxon>
        <taxon>Sar</taxon>
        <taxon>Alveolata</taxon>
        <taxon>Dinophyceae</taxon>
        <taxon>Suessiales</taxon>
        <taxon>Symbiodiniaceae</taxon>
        <taxon>Durusdinium</taxon>
    </lineage>
</organism>
<sequence>MEPQLRHLVFSTNPAALTGYEQFLKQTADVPVELFQFSEQSALDIGKLKKSFSSRSASNVSVLLLAIENASYLWFDKEHSPRNVELCAALRELFPGQIKFVVCPTSKKAGDAWKSHIGRREPSSILGDSLRPSAVQEWHGFDPGQDCSKSNICSLTCKEDQGNGAPAL</sequence>
<accession>A0ABP0L1J6</accession>
<evidence type="ECO:0000313" key="1">
    <source>
        <dbReference type="EMBL" id="CAK9032984.1"/>
    </source>
</evidence>
<gene>
    <name evidence="1" type="ORF">SCF082_LOCUS20306</name>
</gene>
<dbReference type="EMBL" id="CAXAMM010014115">
    <property type="protein sequence ID" value="CAK9032984.1"/>
    <property type="molecule type" value="Genomic_DNA"/>
</dbReference>
<name>A0ABP0L1J6_9DINO</name>
<dbReference type="Proteomes" id="UP001642464">
    <property type="component" value="Unassembled WGS sequence"/>
</dbReference>
<proteinExistence type="predicted"/>
<comment type="caution">
    <text evidence="1">The sequence shown here is derived from an EMBL/GenBank/DDBJ whole genome shotgun (WGS) entry which is preliminary data.</text>
</comment>
<protein>
    <submittedName>
        <fullName evidence="1">Uncharacterized protein</fullName>
    </submittedName>
</protein>
<keyword evidence="2" id="KW-1185">Reference proteome</keyword>
<feature type="non-terminal residue" evidence="1">
    <location>
        <position position="168"/>
    </location>
</feature>